<dbReference type="Gene3D" id="3.40.50.150">
    <property type="entry name" value="Vaccinia Virus protein VP39"/>
    <property type="match status" value="1"/>
</dbReference>
<organism evidence="1 2">
    <name type="scientific">Planctomicrobium piriforme</name>
    <dbReference type="NCBI Taxonomy" id="1576369"/>
    <lineage>
        <taxon>Bacteria</taxon>
        <taxon>Pseudomonadati</taxon>
        <taxon>Planctomycetota</taxon>
        <taxon>Planctomycetia</taxon>
        <taxon>Planctomycetales</taxon>
        <taxon>Planctomycetaceae</taxon>
        <taxon>Planctomicrobium</taxon>
    </lineage>
</organism>
<sequence>MQVAHLENLIELEEHYWWHVAKRELVLSLLAEYAPPPGKLVEGGVGSARNLLAFQEKGYDVSGFDCMQESVAYAQHRGLSVSLHDLATPWPVMKDSVRAVVLLDVIEHIADPVAVLTHVREVLAPGGAAVITVPAYQWLFGDWDTALGHYRRYTCGLLRSQAEEAGLKVLRLSHWNAFTLPAAVAVRGVQKLRPAERAAEFPAVSGFTNRLLLGCAAAERWMLQHVGVPCGLSVVGVFSK</sequence>
<gene>
    <name evidence="1" type="ORF">SAMN05421753_10616</name>
</gene>
<dbReference type="Proteomes" id="UP000199518">
    <property type="component" value="Unassembled WGS sequence"/>
</dbReference>
<proteinExistence type="predicted"/>
<dbReference type="GO" id="GO:0032259">
    <property type="term" value="P:methylation"/>
    <property type="evidence" value="ECO:0007669"/>
    <property type="project" value="UniProtKB-KW"/>
</dbReference>
<dbReference type="GO" id="GO:0008168">
    <property type="term" value="F:methyltransferase activity"/>
    <property type="evidence" value="ECO:0007669"/>
    <property type="project" value="UniProtKB-KW"/>
</dbReference>
<dbReference type="OrthoDB" id="9790457at2"/>
<keyword evidence="1" id="KW-0489">Methyltransferase</keyword>
<reference evidence="2" key="1">
    <citation type="submission" date="2016-10" db="EMBL/GenBank/DDBJ databases">
        <authorList>
            <person name="Varghese N."/>
            <person name="Submissions S."/>
        </authorList>
    </citation>
    <scope>NUCLEOTIDE SEQUENCE [LARGE SCALE GENOMIC DNA]</scope>
    <source>
        <strain evidence="2">DSM 26348</strain>
    </source>
</reference>
<dbReference type="AlphaFoldDB" id="A0A1I3FTS7"/>
<keyword evidence="1" id="KW-0808">Transferase</keyword>
<dbReference type="SUPFAM" id="SSF53335">
    <property type="entry name" value="S-adenosyl-L-methionine-dependent methyltransferases"/>
    <property type="match status" value="1"/>
</dbReference>
<evidence type="ECO:0000313" key="2">
    <source>
        <dbReference type="Proteomes" id="UP000199518"/>
    </source>
</evidence>
<protein>
    <submittedName>
        <fullName evidence="1">Methyltransferase domain-containing protein</fullName>
    </submittedName>
</protein>
<accession>A0A1I3FTS7</accession>
<evidence type="ECO:0000313" key="1">
    <source>
        <dbReference type="EMBL" id="SFI14341.1"/>
    </source>
</evidence>
<dbReference type="EMBL" id="FOQD01000006">
    <property type="protein sequence ID" value="SFI14341.1"/>
    <property type="molecule type" value="Genomic_DNA"/>
</dbReference>
<dbReference type="RefSeq" id="WP_092049348.1">
    <property type="nucleotide sequence ID" value="NZ_FOQD01000006.1"/>
</dbReference>
<dbReference type="STRING" id="1576369.SAMN05421753_10616"/>
<dbReference type="Pfam" id="PF13489">
    <property type="entry name" value="Methyltransf_23"/>
    <property type="match status" value="1"/>
</dbReference>
<dbReference type="InterPro" id="IPR029063">
    <property type="entry name" value="SAM-dependent_MTases_sf"/>
</dbReference>
<keyword evidence="2" id="KW-1185">Reference proteome</keyword>
<name>A0A1I3FTS7_9PLAN</name>